<dbReference type="SUPFAM" id="SSF48498">
    <property type="entry name" value="Tetracyclin repressor-like, C-terminal domain"/>
    <property type="match status" value="1"/>
</dbReference>
<proteinExistence type="predicted"/>
<dbReference type="GO" id="GO:0003700">
    <property type="term" value="F:DNA-binding transcription factor activity"/>
    <property type="evidence" value="ECO:0007669"/>
    <property type="project" value="TreeGrafter"/>
</dbReference>
<evidence type="ECO:0000313" key="8">
    <source>
        <dbReference type="Proteomes" id="UP000244184"/>
    </source>
</evidence>
<dbReference type="InterPro" id="IPR009057">
    <property type="entry name" value="Homeodomain-like_sf"/>
</dbReference>
<keyword evidence="2" id="KW-0805">Transcription regulation</keyword>
<evidence type="ECO:0000256" key="4">
    <source>
        <dbReference type="ARBA" id="ARBA00023163"/>
    </source>
</evidence>
<evidence type="ECO:0000313" key="7">
    <source>
        <dbReference type="EMBL" id="PUA40076.1"/>
    </source>
</evidence>
<dbReference type="Pfam" id="PF00440">
    <property type="entry name" value="TetR_N"/>
    <property type="match status" value="1"/>
</dbReference>
<dbReference type="EMBL" id="PYHP01000018">
    <property type="protein sequence ID" value="PUA40076.1"/>
    <property type="molecule type" value="Genomic_DNA"/>
</dbReference>
<dbReference type="Gene3D" id="1.10.357.10">
    <property type="entry name" value="Tetracycline Repressor, domain 2"/>
    <property type="match status" value="1"/>
</dbReference>
<reference evidence="7 8" key="1">
    <citation type="submission" date="2018-03" db="EMBL/GenBank/DDBJ databases">
        <title>Genome sequence of Paenibacillus elgii strain AC13 an antimicrobial compound producing bacteria.</title>
        <authorList>
            <person name="Kurokawa A.S."/>
            <person name="Araujo J.F."/>
            <person name="Costa R.A."/>
            <person name="Ortega D.B."/>
            <person name="Pires A.S."/>
            <person name="Pappas G.J.Jr."/>
            <person name="Franco O.L."/>
            <person name="Barreto C."/>
            <person name="Magalhaes B.S."/>
            <person name="Kruger R.H."/>
        </authorList>
    </citation>
    <scope>NUCLEOTIDE SEQUENCE [LARGE SCALE GENOMIC DNA]</scope>
    <source>
        <strain evidence="7 8">AC13</strain>
    </source>
</reference>
<dbReference type="PANTHER" id="PTHR30055">
    <property type="entry name" value="HTH-TYPE TRANSCRIPTIONAL REGULATOR RUTR"/>
    <property type="match status" value="1"/>
</dbReference>
<sequence length="205" mass="23607">MPKIVDHEKQRHIVAQAALRVIQKFGLEQATVRNIAKEAGLSVGSMRHYFSTQVELFAFCMDLYAQRVQKRVAELTVEEPFLPDLKQLLLQFLPVNEERTKEMEVWFLFNSKVMIYPELKKVSEEMQNGLYRTAEFVIETLVESNLAKSGLDAALEAEKLYALVDGLAIHQLMQPGRLSPERLEYLLDQHLSSLCIREEESPRLS</sequence>
<dbReference type="InterPro" id="IPR001647">
    <property type="entry name" value="HTH_TetR"/>
</dbReference>
<dbReference type="AlphaFoldDB" id="A0A2T6G7E9"/>
<evidence type="ECO:0000256" key="3">
    <source>
        <dbReference type="ARBA" id="ARBA00023125"/>
    </source>
</evidence>
<organism evidence="7 8">
    <name type="scientific">Paenibacillus elgii</name>
    <dbReference type="NCBI Taxonomy" id="189691"/>
    <lineage>
        <taxon>Bacteria</taxon>
        <taxon>Bacillati</taxon>
        <taxon>Bacillota</taxon>
        <taxon>Bacilli</taxon>
        <taxon>Bacillales</taxon>
        <taxon>Paenibacillaceae</taxon>
        <taxon>Paenibacillus</taxon>
    </lineage>
</organism>
<dbReference type="GO" id="GO:0000976">
    <property type="term" value="F:transcription cis-regulatory region binding"/>
    <property type="evidence" value="ECO:0007669"/>
    <property type="project" value="TreeGrafter"/>
</dbReference>
<name>A0A2T6G7E9_9BACL</name>
<evidence type="ECO:0000256" key="1">
    <source>
        <dbReference type="ARBA" id="ARBA00022491"/>
    </source>
</evidence>
<dbReference type="PROSITE" id="PS50977">
    <property type="entry name" value="HTH_TETR_2"/>
    <property type="match status" value="1"/>
</dbReference>
<comment type="caution">
    <text evidence="7">The sequence shown here is derived from an EMBL/GenBank/DDBJ whole genome shotgun (WGS) entry which is preliminary data.</text>
</comment>
<dbReference type="PANTHER" id="PTHR30055:SF226">
    <property type="entry name" value="HTH-TYPE TRANSCRIPTIONAL REGULATOR PKSA"/>
    <property type="match status" value="1"/>
</dbReference>
<keyword evidence="4" id="KW-0804">Transcription</keyword>
<keyword evidence="1" id="KW-0678">Repressor</keyword>
<dbReference type="Pfam" id="PF13977">
    <property type="entry name" value="TetR_C_6"/>
    <property type="match status" value="1"/>
</dbReference>
<evidence type="ECO:0000256" key="2">
    <source>
        <dbReference type="ARBA" id="ARBA00023015"/>
    </source>
</evidence>
<protein>
    <submittedName>
        <fullName evidence="7">TetR family transcriptional regulator</fullName>
    </submittedName>
</protein>
<dbReference type="SUPFAM" id="SSF46689">
    <property type="entry name" value="Homeodomain-like"/>
    <property type="match status" value="1"/>
</dbReference>
<dbReference type="InterPro" id="IPR023772">
    <property type="entry name" value="DNA-bd_HTH_TetR-type_CS"/>
</dbReference>
<keyword evidence="3 5" id="KW-0238">DNA-binding</keyword>
<evidence type="ECO:0000256" key="5">
    <source>
        <dbReference type="PROSITE-ProRule" id="PRU00335"/>
    </source>
</evidence>
<feature type="domain" description="HTH tetR-type" evidence="6">
    <location>
        <begin position="8"/>
        <end position="68"/>
    </location>
</feature>
<dbReference type="InterPro" id="IPR036271">
    <property type="entry name" value="Tet_transcr_reg_TetR-rel_C_sf"/>
</dbReference>
<evidence type="ECO:0000259" key="6">
    <source>
        <dbReference type="PROSITE" id="PS50977"/>
    </source>
</evidence>
<dbReference type="RefSeq" id="WP_108530673.1">
    <property type="nucleotide sequence ID" value="NZ_PYHP01000018.1"/>
</dbReference>
<dbReference type="Proteomes" id="UP000244184">
    <property type="component" value="Unassembled WGS sequence"/>
</dbReference>
<accession>A0A2T6G7E9</accession>
<feature type="DNA-binding region" description="H-T-H motif" evidence="5">
    <location>
        <begin position="31"/>
        <end position="50"/>
    </location>
</feature>
<dbReference type="InterPro" id="IPR039538">
    <property type="entry name" value="BetI_C"/>
</dbReference>
<gene>
    <name evidence="7" type="ORF">C8Z91_06145</name>
</gene>
<dbReference type="PROSITE" id="PS01081">
    <property type="entry name" value="HTH_TETR_1"/>
    <property type="match status" value="1"/>
</dbReference>
<dbReference type="InterPro" id="IPR050109">
    <property type="entry name" value="HTH-type_TetR-like_transc_reg"/>
</dbReference>